<accession>A0A644XXI6</accession>
<reference evidence="1" key="1">
    <citation type="submission" date="2019-08" db="EMBL/GenBank/DDBJ databases">
        <authorList>
            <person name="Kucharzyk K."/>
            <person name="Murdoch R.W."/>
            <person name="Higgins S."/>
            <person name="Loffler F."/>
        </authorList>
    </citation>
    <scope>NUCLEOTIDE SEQUENCE</scope>
</reference>
<dbReference type="NCBIfam" id="TIGR04056">
    <property type="entry name" value="OMP_RagA_SusC"/>
    <property type="match status" value="1"/>
</dbReference>
<evidence type="ECO:0000313" key="1">
    <source>
        <dbReference type="EMBL" id="MPM20508.1"/>
    </source>
</evidence>
<sequence>MKDATSTAVYGARGANGVIAITTKEGREGKLNISVRVENAFTTPTKNIELADPITYMKLANEAILTRDPGGATLYSREKIDNTIAGTNPYAYPSTDWYNNMFENYASAQRINLNANGGGKIARYYLAATFNQDNGNLKVDKRNNFNNNIQLRTYSFRSNINFNLTNTTEAALRLSAVIDDYTGPINGGTAVYNQVMHSNPVLFPPYYKPDEANKLTNHILFGNYGKDVSYINPYAEMVKGYKDYSRTKIDAQFELKQDLSFITKGLFIRALFNTSRYSYFDVSRFYNPFFYNIGFYDRTNDTYTLAALNETTGTEYLGYHEGTKEVSQSTYIEFMANYNQTFNDHTISGMLVYNMRNALTGNAGDLPLSLPHRNLGLSGRMTYSYRGKYFGEFNFGYNGSERFHKSHRFGFFPSAGLAWTLSNEEFWNAKAITNLKLRGTYGLVGNDAIGHDYDRFFYLSNVDMNNASRSARFGFPNSYYGLNGVLITRNSNEDITWEIAKKANIGFELGLWEKLTIEADFFNEYRSNILMDRASIPSTMGITTVERANVGKARSKGIDGSFDFSTTIGQSFWVKARGNFTYATSEFLVYEEPKYKESYRQHVGLSLSQRTGLIAERLFIDEEEMANSPLQTYGNYMAGDIKYHDVNGDGKITDADAVPIGYPTDPEIIYGFGISAGYKNTDFSCFFQGSARSSFWIDAASTSPFNNETQLLKAYADSHWSEDNRDLYALWPRLSPTINGNNCYPNSTWFMRNGDFLRLKSLEIGYTPPVKWIEKIHLSNIRIYLNGINLFTFSRFKLWDVEMGGNGLGYPIQKSYNIGVTASF</sequence>
<name>A0A644XXI6_9ZZZZ</name>
<dbReference type="InterPro" id="IPR023996">
    <property type="entry name" value="TonB-dep_OMP_SusC/RagA"/>
</dbReference>
<protein>
    <submittedName>
        <fullName evidence="1">TonB-dependent receptor SusC</fullName>
    </submittedName>
</protein>
<gene>
    <name evidence="1" type="primary">susC_100</name>
    <name evidence="1" type="ORF">SDC9_66938</name>
</gene>
<dbReference type="EMBL" id="VSSQ01003399">
    <property type="protein sequence ID" value="MPM20508.1"/>
    <property type="molecule type" value="Genomic_DNA"/>
</dbReference>
<dbReference type="AlphaFoldDB" id="A0A644XXI6"/>
<comment type="caution">
    <text evidence="1">The sequence shown here is derived from an EMBL/GenBank/DDBJ whole genome shotgun (WGS) entry which is preliminary data.</text>
</comment>
<keyword evidence="1" id="KW-0675">Receptor</keyword>
<dbReference type="SUPFAM" id="SSF56935">
    <property type="entry name" value="Porins"/>
    <property type="match status" value="1"/>
</dbReference>
<proteinExistence type="predicted"/>
<organism evidence="1">
    <name type="scientific">bioreactor metagenome</name>
    <dbReference type="NCBI Taxonomy" id="1076179"/>
    <lineage>
        <taxon>unclassified sequences</taxon>
        <taxon>metagenomes</taxon>
        <taxon>ecological metagenomes</taxon>
    </lineage>
</organism>